<evidence type="ECO:0000256" key="1">
    <source>
        <dbReference type="SAM" id="MobiDB-lite"/>
    </source>
</evidence>
<evidence type="ECO:0000256" key="2">
    <source>
        <dbReference type="SAM" id="Phobius"/>
    </source>
</evidence>
<feature type="transmembrane region" description="Helical" evidence="2">
    <location>
        <begin position="345"/>
        <end position="366"/>
    </location>
</feature>
<dbReference type="Proteomes" id="UP000018733">
    <property type="component" value="Unassembled WGS sequence"/>
</dbReference>
<dbReference type="RefSeq" id="WP_024005318.1">
    <property type="nucleotide sequence ID" value="NZ_KI650980.1"/>
</dbReference>
<dbReference type="HOGENOM" id="CLU_031962_4_1_4"/>
<dbReference type="eggNOG" id="COG3182">
    <property type="taxonomic scope" value="Bacteria"/>
</dbReference>
<keyword evidence="5" id="KW-1185">Reference proteome</keyword>
<accession>V8QQ98</accession>
<keyword evidence="2" id="KW-0472">Membrane</keyword>
<feature type="domain" description="PepSY" evidence="3">
    <location>
        <begin position="62"/>
        <end position="119"/>
    </location>
</feature>
<protein>
    <submittedName>
        <fullName evidence="4">Peptidase</fullName>
    </submittedName>
</protein>
<dbReference type="AlphaFoldDB" id="V8QQ98"/>
<dbReference type="InterPro" id="IPR025711">
    <property type="entry name" value="PepSY"/>
</dbReference>
<feature type="domain" description="PepSY" evidence="3">
    <location>
        <begin position="255"/>
        <end position="311"/>
    </location>
</feature>
<comment type="caution">
    <text evidence="4">The sequence shown here is derived from an EMBL/GenBank/DDBJ whole genome shotgun (WGS) entry which is preliminary data.</text>
</comment>
<dbReference type="Pfam" id="PF03929">
    <property type="entry name" value="PepSY_TM"/>
    <property type="match status" value="1"/>
</dbReference>
<dbReference type="PANTHER" id="PTHR34219">
    <property type="entry name" value="IRON-REGULATED INNER MEMBRANE PROTEIN-RELATED"/>
    <property type="match status" value="1"/>
</dbReference>
<dbReference type="STRING" id="1424334.W822_11760"/>
<dbReference type="OrthoDB" id="9776609at2"/>
<dbReference type="Pfam" id="PF03413">
    <property type="entry name" value="PepSY"/>
    <property type="match status" value="2"/>
</dbReference>
<feature type="region of interest" description="Disordered" evidence="1">
    <location>
        <begin position="375"/>
        <end position="414"/>
    </location>
</feature>
<dbReference type="PANTHER" id="PTHR34219:SF8">
    <property type="entry name" value="PEPSY DOMAIN-CONTAINING PROTEIN"/>
    <property type="match status" value="1"/>
</dbReference>
<dbReference type="PATRIC" id="fig|1424334.3.peg.2369"/>
<proteinExistence type="predicted"/>
<feature type="transmembrane region" description="Helical" evidence="2">
    <location>
        <begin position="12"/>
        <end position="36"/>
    </location>
</feature>
<name>V8QQ98_9BURK</name>
<feature type="transmembrane region" description="Helical" evidence="2">
    <location>
        <begin position="197"/>
        <end position="218"/>
    </location>
</feature>
<evidence type="ECO:0000313" key="4">
    <source>
        <dbReference type="EMBL" id="ETF01490.1"/>
    </source>
</evidence>
<keyword evidence="2" id="KW-1133">Transmembrane helix</keyword>
<dbReference type="EMBL" id="AYXT01000010">
    <property type="protein sequence ID" value="ETF01490.1"/>
    <property type="molecule type" value="Genomic_DNA"/>
</dbReference>
<keyword evidence="2" id="KW-0812">Transmembrane</keyword>
<evidence type="ECO:0000313" key="5">
    <source>
        <dbReference type="Proteomes" id="UP000018733"/>
    </source>
</evidence>
<reference evidence="4 5" key="1">
    <citation type="journal article" date="2014" name="Genome Announc.">
        <title>Draft Genome Sequence of Advenella kashmirensis Strain W13003, a Polycyclic Aromatic Hydrocarbon-Degrading Bacterium.</title>
        <authorList>
            <person name="Wang X."/>
            <person name="Jin D."/>
            <person name="Zhou L."/>
            <person name="Wu L."/>
            <person name="An W."/>
            <person name="Zhao L."/>
        </authorList>
    </citation>
    <scope>NUCLEOTIDE SEQUENCE [LARGE SCALE GENOMIC DNA]</scope>
    <source>
        <strain evidence="4 5">W13003</strain>
    </source>
</reference>
<organism evidence="4 5">
    <name type="scientific">Advenella kashmirensis W13003</name>
    <dbReference type="NCBI Taxonomy" id="1424334"/>
    <lineage>
        <taxon>Bacteria</taxon>
        <taxon>Pseudomonadati</taxon>
        <taxon>Pseudomonadota</taxon>
        <taxon>Betaproteobacteria</taxon>
        <taxon>Burkholderiales</taxon>
        <taxon>Alcaligenaceae</taxon>
    </lineage>
</organism>
<evidence type="ECO:0000259" key="3">
    <source>
        <dbReference type="Pfam" id="PF03413"/>
    </source>
</evidence>
<feature type="transmembrane region" description="Helical" evidence="2">
    <location>
        <begin position="146"/>
        <end position="169"/>
    </location>
</feature>
<dbReference type="InterPro" id="IPR005625">
    <property type="entry name" value="PepSY-ass_TM"/>
</dbReference>
<gene>
    <name evidence="4" type="ORF">W822_11760</name>
</gene>
<sequence>MAKKKSKAKLWFLIHSWLALPIWGFIFFVCLTGSIATVSQEIEWLASPMVRANPPPGNPRMLTYDEVLARVEEAHPGSVVNSIRRPVKSQFALTVNTTYTDGKSGRLYVNPYTGVIQGQISGFDFRQFVRALHGWLLVPFTNGFAWGWYAVSFLGIPMLISLITGLVVYKRFWRGYLKPRLRIGQGSRIFWGDFHRLAGIWSVPFIAIITVTAIWFLIEAILFDNSISISTAPPPAMVKRQDVPTRVDGSTLALRLSPDQAVEKAKGRFPDMQAESIFLPANAYSHYTITGRSSYPLILERASVNPYTGNVDVSRTVSDYSGLELVTESMRPLHTGDFAGLWLKLVYFFFGVLLTMMVLSGMLIWTKRTAKETAGMIREHKQSRRSRNSRRVDAAGTPSHAGAGHFLKTEKGNS</sequence>